<accession>A0A9X6N8X2</accession>
<dbReference type="GO" id="GO:0015631">
    <property type="term" value="F:tubulin binding"/>
    <property type="evidence" value="ECO:0007669"/>
    <property type="project" value="TreeGrafter"/>
</dbReference>
<feature type="region of interest" description="Disordered" evidence="3">
    <location>
        <begin position="122"/>
        <end position="155"/>
    </location>
</feature>
<keyword evidence="2" id="KW-0175">Coiled coil</keyword>
<evidence type="ECO:0000256" key="3">
    <source>
        <dbReference type="SAM" id="MobiDB-lite"/>
    </source>
</evidence>
<dbReference type="InterPro" id="IPR047002">
    <property type="entry name" value="Tcp10_C_sf"/>
</dbReference>
<comment type="similarity">
    <text evidence="1">Belongs to the TCP10 family.</text>
</comment>
<dbReference type="Pfam" id="PF07202">
    <property type="entry name" value="Tcp10_C"/>
    <property type="match status" value="2"/>
</dbReference>
<dbReference type="GO" id="GO:0005813">
    <property type="term" value="C:centrosome"/>
    <property type="evidence" value="ECO:0007669"/>
    <property type="project" value="TreeGrafter"/>
</dbReference>
<dbReference type="Proteomes" id="UP000192578">
    <property type="component" value="Unassembled WGS sequence"/>
</dbReference>
<dbReference type="AlphaFoldDB" id="A0A9X6N8X2"/>
<dbReference type="GO" id="GO:0060271">
    <property type="term" value="P:cilium assembly"/>
    <property type="evidence" value="ECO:0007669"/>
    <property type="project" value="TreeGrafter"/>
</dbReference>
<feature type="region of interest" description="Disordered" evidence="3">
    <location>
        <begin position="443"/>
        <end position="514"/>
    </location>
</feature>
<feature type="compositionally biased region" description="Low complexity" evidence="3">
    <location>
        <begin position="485"/>
        <end position="498"/>
    </location>
</feature>
<dbReference type="GO" id="GO:0005814">
    <property type="term" value="C:centriole"/>
    <property type="evidence" value="ECO:0007669"/>
    <property type="project" value="TreeGrafter"/>
</dbReference>
<reference evidence="6" key="1">
    <citation type="submission" date="2017-01" db="EMBL/GenBank/DDBJ databases">
        <title>Comparative genomics of anhydrobiosis in the tardigrade Hypsibius dujardini.</title>
        <authorList>
            <person name="Yoshida Y."/>
            <person name="Koutsovoulos G."/>
            <person name="Laetsch D."/>
            <person name="Stevens L."/>
            <person name="Kumar S."/>
            <person name="Horikawa D."/>
            <person name="Ishino K."/>
            <person name="Komine S."/>
            <person name="Tomita M."/>
            <person name="Blaxter M."/>
            <person name="Arakawa K."/>
        </authorList>
    </citation>
    <scope>NUCLEOTIDE SEQUENCE [LARGE SCALE GENOMIC DNA]</scope>
    <source>
        <strain evidence="6">Z151</strain>
    </source>
</reference>
<dbReference type="GO" id="GO:0061511">
    <property type="term" value="P:centriole elongation"/>
    <property type="evidence" value="ECO:0007669"/>
    <property type="project" value="TreeGrafter"/>
</dbReference>
<dbReference type="PANTHER" id="PTHR10331">
    <property type="entry name" value="T COMPLEX PROTEIN 10"/>
    <property type="match status" value="1"/>
</dbReference>
<feature type="compositionally biased region" description="Acidic residues" evidence="3">
    <location>
        <begin position="144"/>
        <end position="153"/>
    </location>
</feature>
<dbReference type="EMBL" id="MTYJ01000179">
    <property type="protein sequence ID" value="OWA49997.1"/>
    <property type="molecule type" value="Genomic_DNA"/>
</dbReference>
<name>A0A9X6N8X2_HYPEX</name>
<evidence type="ECO:0000256" key="1">
    <source>
        <dbReference type="ARBA" id="ARBA00005627"/>
    </source>
</evidence>
<proteinExistence type="inferred from homology"/>
<keyword evidence="6" id="KW-1185">Reference proteome</keyword>
<dbReference type="PANTHER" id="PTHR10331:SF6">
    <property type="entry name" value="SPINDLE ASSEMBLY ABNORMAL 4"/>
    <property type="match status" value="1"/>
</dbReference>
<feature type="compositionally biased region" description="Polar residues" evidence="3">
    <location>
        <begin position="469"/>
        <end position="482"/>
    </location>
</feature>
<evidence type="ECO:0000259" key="4">
    <source>
        <dbReference type="Pfam" id="PF07202"/>
    </source>
</evidence>
<dbReference type="Gene3D" id="2.60.450.20">
    <property type="match status" value="1"/>
</dbReference>
<protein>
    <submittedName>
        <fullName evidence="5">Centromere protein J</fullName>
    </submittedName>
</protein>
<evidence type="ECO:0000256" key="2">
    <source>
        <dbReference type="SAM" id="Coils"/>
    </source>
</evidence>
<dbReference type="Gene3D" id="1.20.5.1700">
    <property type="match status" value="1"/>
</dbReference>
<evidence type="ECO:0000313" key="5">
    <source>
        <dbReference type="EMBL" id="OWA49997.1"/>
    </source>
</evidence>
<organism evidence="5 6">
    <name type="scientific">Hypsibius exemplaris</name>
    <name type="common">Freshwater tardigrade</name>
    <dbReference type="NCBI Taxonomy" id="2072580"/>
    <lineage>
        <taxon>Eukaryota</taxon>
        <taxon>Metazoa</taxon>
        <taxon>Ecdysozoa</taxon>
        <taxon>Tardigrada</taxon>
        <taxon>Eutardigrada</taxon>
        <taxon>Parachela</taxon>
        <taxon>Hypsibioidea</taxon>
        <taxon>Hypsibiidae</taxon>
        <taxon>Hypsibius</taxon>
    </lineage>
</organism>
<gene>
    <name evidence="5" type="ORF">BV898_14528</name>
</gene>
<dbReference type="InterPro" id="IPR026581">
    <property type="entry name" value="TCP10L/CENPJ"/>
</dbReference>
<feature type="compositionally biased region" description="Polar residues" evidence="3">
    <location>
        <begin position="451"/>
        <end position="462"/>
    </location>
</feature>
<comment type="caution">
    <text evidence="5">The sequence shown here is derived from an EMBL/GenBank/DDBJ whole genome shotgun (WGS) entry which is preliminary data.</text>
</comment>
<feature type="domain" description="Centromere protein J C-terminal" evidence="4">
    <location>
        <begin position="604"/>
        <end position="631"/>
    </location>
</feature>
<dbReference type="OrthoDB" id="10252174at2759"/>
<sequence>MNFHPNTGHTRTLHPCSELDLTPFSSALNDTAEDATDQSQDVEISVSSSGKDLIRFEALEKAAATHESFVSTLSYANRLWTSKQFTLIPPSCFEQPIDNKENESQNLDGEDDIDNKGGFNVENDDDDGNIEHADLEGKSLACDPETENCDDNDDTRSMASVSLFHKSLPVITSTPSRKMTMQKAPADLFREDVRESLSPSNLVRKLFPFADRTKCDLGRVDPSSSPAEKVVPERAVQDKPVVERPDTERSVAALSSTTLRDARMNTARLIHVGDGVIIRELQDKLTQLKMEIAKFKVENGKLTKGRLECDAAMKQLTKDRDRFNQESDTRLQQIDEIHRAEMKKIEMEKKILYKHVSLQKQDDSRRLLDTNKDLSTEVETLREELKKAEGRHQGMVVRLRERIKSLEAENDRLKDKADALAEDKQELIREVVRLSKRNSGAAFPTEERLVQSPSWATDSSPRQNPPVPNQDSKSSSPTNTADPFSLSNNACPSPNNNSMRTALNPPEKMSPPKSVHFDPEAVQQLSFNEESFANEKIEAGGTIEQTFKNGRKVRKYKNGTTKEISRDGKCSTTTYFNGDVRQVLPNKEVYFYACNQTVHTVYPGGTQIFEFANGQTEKHLADGTKEFHYPNLMIRTVHPNGDERCKYPDGSTEQWDVATKTRTLSFANGEEEIHTENWKKRTFPDGAQKFVYPDGRTETRYATGRIRIKDPTGKLIFDTAAQTAGVPGTFPSTDQRQSGYFPASGSATDS</sequence>
<feature type="coiled-coil region" evidence="2">
    <location>
        <begin position="364"/>
        <end position="437"/>
    </location>
</feature>
<feature type="domain" description="Centromere protein J C-terminal" evidence="4">
    <location>
        <begin position="541"/>
        <end position="564"/>
    </location>
</feature>
<dbReference type="InterPro" id="IPR009852">
    <property type="entry name" value="CENPJ_C_dom"/>
</dbReference>
<feature type="region of interest" description="Disordered" evidence="3">
    <location>
        <begin position="725"/>
        <end position="750"/>
    </location>
</feature>
<evidence type="ECO:0000313" key="6">
    <source>
        <dbReference type="Proteomes" id="UP000192578"/>
    </source>
</evidence>